<proteinExistence type="predicted"/>
<evidence type="ECO:0000313" key="2">
    <source>
        <dbReference type="EMBL" id="PSR74598.1"/>
    </source>
</evidence>
<keyword evidence="3" id="KW-1185">Reference proteome</keyword>
<evidence type="ECO:0008006" key="4">
    <source>
        <dbReference type="Google" id="ProtNLM"/>
    </source>
</evidence>
<evidence type="ECO:0000313" key="3">
    <source>
        <dbReference type="Proteomes" id="UP000186601"/>
    </source>
</evidence>
<accession>A0A2R6NQ09</accession>
<evidence type="ECO:0000256" key="1">
    <source>
        <dbReference type="SAM" id="MobiDB-lite"/>
    </source>
</evidence>
<protein>
    <recommendedName>
        <fullName evidence="4">Fungal-type protein kinase domain-containing protein</fullName>
    </recommendedName>
</protein>
<dbReference type="Proteomes" id="UP000186601">
    <property type="component" value="Unassembled WGS sequence"/>
</dbReference>
<feature type="region of interest" description="Disordered" evidence="1">
    <location>
        <begin position="255"/>
        <end position="305"/>
    </location>
</feature>
<dbReference type="EMBL" id="MLYV02000976">
    <property type="protein sequence ID" value="PSR74598.1"/>
    <property type="molecule type" value="Genomic_DNA"/>
</dbReference>
<sequence>LRLRSPSSPPRAEPYTKCTISVGDAAWMLRPSMPLEMEPGCLVNIEHTKETVHPYILEDVNTAARVPLKVWMKTVLGLPEDRFTQWVQCITDSEWYKDDVIQNALIQFGSTSCETERYKPFSAIANRIFELAKTQISGAESYPIGDIQILCNDPNVLNRIPEDNGLGARRKPDLLAVRGSKVKSLQESNSKSFDWSDVLTFIEMKLKKDLFDSLQDWRGTRGLPILDQRTLLPVRLLETIKRDAAGELVFAPTLAFGTPPAPDPDAKEDEQDVADIEGGRRKRRNKEGVEHDSGSSKKRKSSSKGVAANAELQAGGYALETASCTYGTRLFTTGIVMEDEMTSLWYYDAAGIVHTKETPPLFDDFEERSCQLFLL</sequence>
<feature type="non-terminal residue" evidence="2">
    <location>
        <position position="1"/>
    </location>
</feature>
<name>A0A2R6NQ09_9APHY</name>
<feature type="compositionally biased region" description="Acidic residues" evidence="1">
    <location>
        <begin position="266"/>
        <end position="275"/>
    </location>
</feature>
<dbReference type="AlphaFoldDB" id="A0A2R6NQ09"/>
<comment type="caution">
    <text evidence="2">The sequence shown here is derived from an EMBL/GenBank/DDBJ whole genome shotgun (WGS) entry which is preliminary data.</text>
</comment>
<reference evidence="2 3" key="1">
    <citation type="submission" date="2018-02" db="EMBL/GenBank/DDBJ databases">
        <title>Genome sequence of the basidiomycete white-rot fungus Phlebia centrifuga.</title>
        <authorList>
            <person name="Granchi Z."/>
            <person name="Peng M."/>
            <person name="de Vries R.P."/>
            <person name="Hilden K."/>
            <person name="Makela M.R."/>
            <person name="Grigoriev I."/>
            <person name="Riley R."/>
        </authorList>
    </citation>
    <scope>NUCLEOTIDE SEQUENCE [LARGE SCALE GENOMIC DNA]</scope>
    <source>
        <strain evidence="2 3">FBCC195</strain>
    </source>
</reference>
<gene>
    <name evidence="2" type="ORF">PHLCEN_2v9775</name>
</gene>
<dbReference type="OrthoDB" id="2814509at2759"/>
<feature type="compositionally biased region" description="Basic and acidic residues" evidence="1">
    <location>
        <begin position="286"/>
        <end position="295"/>
    </location>
</feature>
<organism evidence="2 3">
    <name type="scientific">Hermanssonia centrifuga</name>
    <dbReference type="NCBI Taxonomy" id="98765"/>
    <lineage>
        <taxon>Eukaryota</taxon>
        <taxon>Fungi</taxon>
        <taxon>Dikarya</taxon>
        <taxon>Basidiomycota</taxon>
        <taxon>Agaricomycotina</taxon>
        <taxon>Agaricomycetes</taxon>
        <taxon>Polyporales</taxon>
        <taxon>Meruliaceae</taxon>
        <taxon>Hermanssonia</taxon>
    </lineage>
</organism>